<feature type="transmembrane region" description="Helical" evidence="2">
    <location>
        <begin position="590"/>
        <end position="609"/>
    </location>
</feature>
<feature type="transmembrane region" description="Helical" evidence="2">
    <location>
        <begin position="532"/>
        <end position="553"/>
    </location>
</feature>
<dbReference type="EMBL" id="FCOL02000005">
    <property type="protein sequence ID" value="SAL32840.1"/>
    <property type="molecule type" value="Genomic_DNA"/>
</dbReference>
<dbReference type="OrthoDB" id="4378831at2"/>
<organism evidence="4 5">
    <name type="scientific">Caballeronia terrestris</name>
    <dbReference type="NCBI Taxonomy" id="1226301"/>
    <lineage>
        <taxon>Bacteria</taxon>
        <taxon>Pseudomonadati</taxon>
        <taxon>Pseudomonadota</taxon>
        <taxon>Betaproteobacteria</taxon>
        <taxon>Burkholderiales</taxon>
        <taxon>Burkholderiaceae</taxon>
        <taxon>Caballeronia</taxon>
    </lineage>
</organism>
<keyword evidence="2" id="KW-0812">Transmembrane</keyword>
<keyword evidence="2" id="KW-0472">Membrane</keyword>
<evidence type="ECO:0000256" key="2">
    <source>
        <dbReference type="SAM" id="Phobius"/>
    </source>
</evidence>
<name>A0A158GN74_9BURK</name>
<keyword evidence="2" id="KW-1133">Transmembrane helix</keyword>
<evidence type="ECO:0000313" key="4">
    <source>
        <dbReference type="EMBL" id="SAL32840.1"/>
    </source>
</evidence>
<dbReference type="Proteomes" id="UP000054925">
    <property type="component" value="Unassembled WGS sequence"/>
</dbReference>
<dbReference type="PANTHER" id="PTHR33840:SF1">
    <property type="entry name" value="TLE1 PHOSPHOLIPASE DOMAIN-CONTAINING PROTEIN"/>
    <property type="match status" value="1"/>
</dbReference>
<evidence type="ECO:0000256" key="1">
    <source>
        <dbReference type="SAM" id="MobiDB-lite"/>
    </source>
</evidence>
<feature type="region of interest" description="Disordered" evidence="1">
    <location>
        <begin position="243"/>
        <end position="266"/>
    </location>
</feature>
<dbReference type="PANTHER" id="PTHR33840">
    <property type="match status" value="1"/>
</dbReference>
<dbReference type="AlphaFoldDB" id="A0A158GN74"/>
<feature type="domain" description="T6SS Phospholipase effector Tle1-like catalytic" evidence="3">
    <location>
        <begin position="3"/>
        <end position="306"/>
    </location>
</feature>
<feature type="compositionally biased region" description="Basic and acidic residues" evidence="1">
    <location>
        <begin position="251"/>
        <end position="266"/>
    </location>
</feature>
<accession>A0A158GN74</accession>
<sequence>MPKNIVLLSDGTGNSSAKAEKTNVWRMFEALDQTGNDQIAFYDDGVGTSTNKYLALAGGALGWGLKRNVIDIYKFVCRNYEAGDQISGFGFSRGAFTIRVLIGLIDAEGLVIASSEEDLDRNARRAYRHYRSERFPSKSPIVKVLRGLRDGILRATDFVSRRVPYAQVEKQREIPIRFLGLWDTVSAYGVPILPLKRAISATIWPMMFGDLKLSRRVERACHALSLDDERSTFHPLLWDETDEPQVEEGEGVEHRDETAKPPGAAHEKIKPGRITQVWFPGVHCNVGGGYPEDRLSLVSLHWIMSEAIAVGIRLLPSAVALVVAAQSPFARIYDSRKGMAGGYPYLPRLALGCIAAGGKPYWPIMHWSVPLRIAFGSDRYAPVAVRQSFQVLDPSGFLVPAPEHAQVQAPPLLRPKNAAAPLDGMDPNALHASHLMLDEALGALQTRSNDAMALAWDTVFWRRIAYLVTLSLSILLVLFPQLAGAIEWIEKLFPAAIVESDAAHLESDLLNTVLTAIKGVLPSWSSSWTDAFGAHSSVFAILLVAWLCSLQFGTTLRKRVHDRAYLSWHANRCRDYLEWRRRSEEGSRNMTLLVALVFALPAAIAWWNLGARQLTTWELTGAAAVLSWLVLWRVSRVRRLARVWREVTRPDATPAALQRAMQGGFALSLARRLRESDAFRAMCRFTAFKVLPGICLLVILGGGVAVLNRAVLDGMSAVGKVCQADGAVTQPFHTSDLCWNSGIELERGARYEITLMTEGDWLDRTERTDVGGFGTDSVAHFFAAGLKRWWFEDWFKPIARIGVKGHDEYVLEPWAPLELHHYANDRRTLASSPKDTKPKRCKVTGGHFDPLQPEEATCLVAGDETPADRRVLVAQITAQTAGPLFLYVNDAAMPLFNEMGLFYPNNHGCAQVTVQQVVDERNRLWVGQSTACSKSMSTNAVISGSHAAR</sequence>
<protein>
    <recommendedName>
        <fullName evidence="3">T6SS Phospholipase effector Tle1-like catalytic domain-containing protein</fullName>
    </recommendedName>
</protein>
<feature type="transmembrane region" description="Helical" evidence="2">
    <location>
        <begin position="615"/>
        <end position="635"/>
    </location>
</feature>
<dbReference type="Pfam" id="PF09994">
    <property type="entry name" value="T6SS_Tle1-like_cat"/>
    <property type="match status" value="1"/>
</dbReference>
<proteinExistence type="predicted"/>
<feature type="transmembrane region" description="Helical" evidence="2">
    <location>
        <begin position="690"/>
        <end position="712"/>
    </location>
</feature>
<dbReference type="InterPro" id="IPR018712">
    <property type="entry name" value="Tle1-like_cat"/>
</dbReference>
<comment type="caution">
    <text evidence="4">The sequence shown here is derived from an EMBL/GenBank/DDBJ whole genome shotgun (WGS) entry which is preliminary data.</text>
</comment>
<gene>
    <name evidence="4" type="ORF">AWB67_01330</name>
</gene>
<reference evidence="4" key="1">
    <citation type="submission" date="2016-01" db="EMBL/GenBank/DDBJ databases">
        <authorList>
            <person name="Peeters C."/>
        </authorList>
    </citation>
    <scope>NUCLEOTIDE SEQUENCE [LARGE SCALE GENOMIC DNA]</scope>
    <source>
        <strain evidence="4">LMG 22937</strain>
    </source>
</reference>
<evidence type="ECO:0000259" key="3">
    <source>
        <dbReference type="Pfam" id="PF09994"/>
    </source>
</evidence>
<keyword evidence="5" id="KW-1185">Reference proteome</keyword>
<dbReference type="RefSeq" id="WP_087655442.1">
    <property type="nucleotide sequence ID" value="NZ_FCOL02000005.1"/>
</dbReference>
<evidence type="ECO:0000313" key="5">
    <source>
        <dbReference type="Proteomes" id="UP000054925"/>
    </source>
</evidence>
<feature type="transmembrane region" description="Helical" evidence="2">
    <location>
        <begin position="464"/>
        <end position="483"/>
    </location>
</feature>